<dbReference type="Gene3D" id="3.40.190.10">
    <property type="entry name" value="Periplasmic binding protein-like II"/>
    <property type="match status" value="1"/>
</dbReference>
<dbReference type="SUPFAM" id="SSF53850">
    <property type="entry name" value="Periplasmic binding protein-like II"/>
    <property type="match status" value="1"/>
</dbReference>
<name>A0A0S4XKZ6_9BACT</name>
<comment type="catalytic activity">
    <reaction evidence="4">
        <text>chorismate = 3-[(1-carboxyvinyl)-oxy]benzoate + H2O</text>
        <dbReference type="Rhea" id="RHEA:40051"/>
        <dbReference type="ChEBI" id="CHEBI:15377"/>
        <dbReference type="ChEBI" id="CHEBI:29748"/>
        <dbReference type="ChEBI" id="CHEBI:76981"/>
        <dbReference type="EC" id="4.2.1.151"/>
    </reaction>
</comment>
<accession>A0A0S4XKZ6</accession>
<keyword evidence="3 4" id="KW-0456">Lyase</keyword>
<dbReference type="PANTHER" id="PTHR37690">
    <property type="entry name" value="CHORISMATE DEHYDRATASE"/>
    <property type="match status" value="1"/>
</dbReference>
<dbReference type="InterPro" id="IPR003773">
    <property type="entry name" value="Menaquinone_biosynth"/>
</dbReference>
<comment type="similarity">
    <text evidence="4">Belongs to the MqnA/MqnD family. MqnA subfamily.</text>
</comment>
<evidence type="ECO:0000256" key="2">
    <source>
        <dbReference type="ARBA" id="ARBA00022428"/>
    </source>
</evidence>
<evidence type="ECO:0000256" key="1">
    <source>
        <dbReference type="ARBA" id="ARBA00004863"/>
    </source>
</evidence>
<sequence length="218" mass="24997">MLFGAIDYLNLLPFQIFLKKYIKNSGLLLGMSKHRNVPSKINIAFKKRRINAAFISSVTTSRCKCTDVGIVAKGRVYSVLVKEGSEKIDEASNTSNALAKLLDVRGEVVIGDKALKEYLSGSPVTDLSLEWHKITKLPFVFARLCYHEKKEFTKKLSSSFVNQKIFIPQYILKKEAKRRDIKPNDVRWYLKHIKYKLDNKAKKSLKIFLTKAKRAKLI</sequence>
<evidence type="ECO:0000256" key="4">
    <source>
        <dbReference type="HAMAP-Rule" id="MF_00995"/>
    </source>
</evidence>
<protein>
    <recommendedName>
        <fullName evidence="4">Chorismate dehydratase</fullName>
        <ecNumber evidence="4">4.2.1.151</ecNumber>
    </recommendedName>
    <alternativeName>
        <fullName evidence="4">Menaquinone biosynthetic enzyme MqnA</fullName>
    </alternativeName>
</protein>
<dbReference type="HAMAP" id="MF_00995">
    <property type="entry name" value="MqnA"/>
    <property type="match status" value="1"/>
</dbReference>
<dbReference type="PANTHER" id="PTHR37690:SF1">
    <property type="entry name" value="CHORISMATE DEHYDRATASE"/>
    <property type="match status" value="1"/>
</dbReference>
<dbReference type="AlphaFoldDB" id="A0A0S4XKZ6"/>
<dbReference type="GO" id="GO:0009234">
    <property type="term" value="P:menaquinone biosynthetic process"/>
    <property type="evidence" value="ECO:0007669"/>
    <property type="project" value="UniProtKB-UniRule"/>
</dbReference>
<dbReference type="EMBL" id="FAXN01000011">
    <property type="protein sequence ID" value="CUV64975.1"/>
    <property type="molecule type" value="Genomic_DNA"/>
</dbReference>
<dbReference type="EC" id="4.2.1.151" evidence="4"/>
<organism evidence="5">
    <name type="scientific">Sulfurovum sp. enrichment culture clone C5</name>
    <dbReference type="NCBI Taxonomy" id="497650"/>
    <lineage>
        <taxon>Bacteria</taxon>
        <taxon>Pseudomonadati</taxon>
        <taxon>Campylobacterota</taxon>
        <taxon>Epsilonproteobacteria</taxon>
        <taxon>Campylobacterales</taxon>
        <taxon>Sulfurovaceae</taxon>
        <taxon>Sulfurovum</taxon>
        <taxon>environmental samples</taxon>
    </lineage>
</organism>
<comment type="function">
    <text evidence="4">Catalyzes the dehydration of chorismate into 3-[(1-carboxyvinyl)oxy]benzoate, a step in the biosynthesis of menaquinone (MK, vitamin K2).</text>
</comment>
<dbReference type="Pfam" id="PF02621">
    <property type="entry name" value="VitK2_biosynth"/>
    <property type="match status" value="2"/>
</dbReference>
<evidence type="ECO:0000313" key="5">
    <source>
        <dbReference type="EMBL" id="CUV64975.1"/>
    </source>
</evidence>
<keyword evidence="2 4" id="KW-0474">Menaquinone biosynthesis</keyword>
<gene>
    <name evidence="4" type="primary">mqnA</name>
    <name evidence="5" type="ORF">BN3087_130012</name>
</gene>
<comment type="pathway">
    <text evidence="1 4">Quinol/quinone metabolism; menaquinone biosynthesis.</text>
</comment>
<dbReference type="GO" id="GO:0016836">
    <property type="term" value="F:hydro-lyase activity"/>
    <property type="evidence" value="ECO:0007669"/>
    <property type="project" value="UniProtKB-UniRule"/>
</dbReference>
<proteinExistence type="inferred from homology"/>
<dbReference type="UniPathway" id="UPA00079"/>
<evidence type="ECO:0000256" key="3">
    <source>
        <dbReference type="ARBA" id="ARBA00023239"/>
    </source>
</evidence>
<dbReference type="InterPro" id="IPR030868">
    <property type="entry name" value="MqnA"/>
</dbReference>
<reference evidence="5" key="1">
    <citation type="submission" date="2015-11" db="EMBL/GenBank/DDBJ databases">
        <authorList>
            <person name="Zhang Y."/>
            <person name="Guo Z."/>
        </authorList>
    </citation>
    <scope>NUCLEOTIDE SEQUENCE</scope>
    <source>
        <strain evidence="5">BN30871</strain>
    </source>
</reference>